<comment type="caution">
    <text evidence="1">The sequence shown here is derived from an EMBL/GenBank/DDBJ whole genome shotgun (WGS) entry which is preliminary data.</text>
</comment>
<dbReference type="Proteomes" id="UP000734511">
    <property type="component" value="Unassembled WGS sequence"/>
</dbReference>
<dbReference type="RefSeq" id="WP_167986572.1">
    <property type="nucleotide sequence ID" value="NZ_JAATEJ010000033.1"/>
</dbReference>
<proteinExistence type="predicted"/>
<name>A0ABX1A1F4_9ACTN</name>
<accession>A0ABX1A1F4</accession>
<organism evidence="1 2">
    <name type="scientific">Actinacidiphila epipremni</name>
    <dbReference type="NCBI Taxonomy" id="2053013"/>
    <lineage>
        <taxon>Bacteria</taxon>
        <taxon>Bacillati</taxon>
        <taxon>Actinomycetota</taxon>
        <taxon>Actinomycetes</taxon>
        <taxon>Kitasatosporales</taxon>
        <taxon>Streptomycetaceae</taxon>
        <taxon>Actinacidiphila</taxon>
    </lineage>
</organism>
<evidence type="ECO:0000313" key="2">
    <source>
        <dbReference type="Proteomes" id="UP000734511"/>
    </source>
</evidence>
<gene>
    <name evidence="1" type="ORF">HCN08_30700</name>
</gene>
<protein>
    <submittedName>
        <fullName evidence="1">Chromosome partitioning protein</fullName>
    </submittedName>
</protein>
<keyword evidence="2" id="KW-1185">Reference proteome</keyword>
<sequence>MFGAEIAVGYVFAWAVRKLRRVAGPADQLVDEALDATVERVYDVVTARLGGERALARVEEEAQSGAAELSPANRQLLQLTLEDEARRDDGFAAQLAEAVEAAQAAEAQHGPLVATGKGIVVGGNVDIKAEDGSMAALQMGDVHFNAPPKPTAT</sequence>
<evidence type="ECO:0000313" key="1">
    <source>
        <dbReference type="EMBL" id="NJP47744.1"/>
    </source>
</evidence>
<reference evidence="1 2" key="1">
    <citation type="submission" date="2020-03" db="EMBL/GenBank/DDBJ databases">
        <title>WGS of actinomycetes isolated from Thailand.</title>
        <authorList>
            <person name="Thawai C."/>
        </authorList>
    </citation>
    <scope>NUCLEOTIDE SEQUENCE [LARGE SCALE GENOMIC DNA]</scope>
    <source>
        <strain evidence="1 2">PRB2-1</strain>
    </source>
</reference>
<dbReference type="EMBL" id="JAATEJ010000033">
    <property type="protein sequence ID" value="NJP47744.1"/>
    <property type="molecule type" value="Genomic_DNA"/>
</dbReference>